<dbReference type="EMBL" id="JACEIK010000503">
    <property type="protein sequence ID" value="MCD7458191.1"/>
    <property type="molecule type" value="Genomic_DNA"/>
</dbReference>
<protein>
    <submittedName>
        <fullName evidence="1">Uncharacterized protein</fullName>
    </submittedName>
</protein>
<sequence length="286" mass="32270">MPCCSRNSLKDCVKLADIDESIGYLQEITLLNLKYCKSIRKLPRNIGKLKSLKTLDISFCSSLESLPKELNMIDSLKVLRADGIGCLMNLFPRSLAIFHAFEELDLSENSISCLLECVKSLPQLPKPPVSSPGNFKLEALENADQQMLKRFDLNLETMEKAVTAGPFRSYKMKMLRHRACTRKASSVHFFLETRYLAGSQKGNEEITWLSHWKFGDMLQDRDEISILVRLNSLMKVKELGIDLVCDEQELSDLSSCRVSSPVIPVFSNDKVPGDVSQRGRVFKIGS</sequence>
<accession>A0ABS8SH24</accession>
<keyword evidence="2" id="KW-1185">Reference proteome</keyword>
<proteinExistence type="predicted"/>
<comment type="caution">
    <text evidence="1">The sequence shown here is derived from an EMBL/GenBank/DDBJ whole genome shotgun (WGS) entry which is preliminary data.</text>
</comment>
<organism evidence="1 2">
    <name type="scientific">Datura stramonium</name>
    <name type="common">Jimsonweed</name>
    <name type="synonym">Common thornapple</name>
    <dbReference type="NCBI Taxonomy" id="4076"/>
    <lineage>
        <taxon>Eukaryota</taxon>
        <taxon>Viridiplantae</taxon>
        <taxon>Streptophyta</taxon>
        <taxon>Embryophyta</taxon>
        <taxon>Tracheophyta</taxon>
        <taxon>Spermatophyta</taxon>
        <taxon>Magnoliopsida</taxon>
        <taxon>eudicotyledons</taxon>
        <taxon>Gunneridae</taxon>
        <taxon>Pentapetalae</taxon>
        <taxon>asterids</taxon>
        <taxon>lamiids</taxon>
        <taxon>Solanales</taxon>
        <taxon>Solanaceae</taxon>
        <taxon>Solanoideae</taxon>
        <taxon>Datureae</taxon>
        <taxon>Datura</taxon>
    </lineage>
</organism>
<gene>
    <name evidence="1" type="ORF">HAX54_037510</name>
</gene>
<evidence type="ECO:0000313" key="1">
    <source>
        <dbReference type="EMBL" id="MCD7458191.1"/>
    </source>
</evidence>
<dbReference type="PANTHER" id="PTHR16083">
    <property type="entry name" value="LEUCINE RICH REPEAT CONTAINING PROTEIN"/>
    <property type="match status" value="1"/>
</dbReference>
<dbReference type="SUPFAM" id="SSF52058">
    <property type="entry name" value="L domain-like"/>
    <property type="match status" value="1"/>
</dbReference>
<dbReference type="Proteomes" id="UP000823775">
    <property type="component" value="Unassembled WGS sequence"/>
</dbReference>
<name>A0ABS8SH24_DATST</name>
<dbReference type="PANTHER" id="PTHR16083:SF83">
    <property type="entry name" value="LEUCINE-RICH REPEAT-CONTAINING PROTEIN 40"/>
    <property type="match status" value="1"/>
</dbReference>
<dbReference type="InterPro" id="IPR032675">
    <property type="entry name" value="LRR_dom_sf"/>
</dbReference>
<reference evidence="1 2" key="1">
    <citation type="journal article" date="2021" name="BMC Genomics">
        <title>Datura genome reveals duplications of psychoactive alkaloid biosynthetic genes and high mutation rate following tissue culture.</title>
        <authorList>
            <person name="Rajewski A."/>
            <person name="Carter-House D."/>
            <person name="Stajich J."/>
            <person name="Litt A."/>
        </authorList>
    </citation>
    <scope>NUCLEOTIDE SEQUENCE [LARGE SCALE GENOMIC DNA]</scope>
    <source>
        <strain evidence="1">AR-01</strain>
    </source>
</reference>
<dbReference type="Gene3D" id="3.80.10.10">
    <property type="entry name" value="Ribonuclease Inhibitor"/>
    <property type="match status" value="1"/>
</dbReference>
<evidence type="ECO:0000313" key="2">
    <source>
        <dbReference type="Proteomes" id="UP000823775"/>
    </source>
</evidence>